<evidence type="ECO:0000313" key="1">
    <source>
        <dbReference type="EMBL" id="OQA53221.1"/>
    </source>
</evidence>
<reference evidence="1" key="1">
    <citation type="submission" date="2017-02" db="EMBL/GenBank/DDBJ databases">
        <title>Delving into the versatile metabolic prowess of the omnipresent phylum Bacteroidetes.</title>
        <authorList>
            <person name="Nobu M.K."/>
            <person name="Mei R."/>
            <person name="Narihiro T."/>
            <person name="Kuroda K."/>
            <person name="Liu W.-T."/>
        </authorList>
    </citation>
    <scope>NUCLEOTIDE SEQUENCE</scope>
    <source>
        <strain evidence="1">ADurb.Bin280</strain>
    </source>
</reference>
<name>A0A1V5SGB5_9BACT</name>
<dbReference type="EMBL" id="MWBO01000008">
    <property type="protein sequence ID" value="OQA53221.1"/>
    <property type="molecule type" value="Genomic_DNA"/>
</dbReference>
<gene>
    <name evidence="1" type="ORF">BWY43_00148</name>
</gene>
<proteinExistence type="predicted"/>
<dbReference type="Proteomes" id="UP000485367">
    <property type="component" value="Unassembled WGS sequence"/>
</dbReference>
<dbReference type="AlphaFoldDB" id="A0A1V5SGB5"/>
<comment type="caution">
    <text evidence="1">The sequence shown here is derived from an EMBL/GenBank/DDBJ whole genome shotgun (WGS) entry which is preliminary data.</text>
</comment>
<accession>A0A1V5SGB5</accession>
<organism evidence="1">
    <name type="scientific">candidate division WS2 bacterium ADurb.Bin280</name>
    <dbReference type="NCBI Taxonomy" id="1852829"/>
    <lineage>
        <taxon>Bacteria</taxon>
        <taxon>candidate division WS2</taxon>
    </lineage>
</organism>
<sequence length="90" mass="10632">MVSANIKLKYHSHPINEFTEIDKYLMVPKKLHEDFPEGEIEIRLQNKKFSTRVYDIYCECTGSKHIHKVIDLRKFEGTNDFSEGEEIEIS</sequence>
<protein>
    <submittedName>
        <fullName evidence="1">Uncharacterized protein</fullName>
    </submittedName>
</protein>